<dbReference type="PANTHER" id="PTHR21248">
    <property type="entry name" value="CARDIOLIPIN SYNTHASE"/>
    <property type="match status" value="1"/>
</dbReference>
<dbReference type="InterPro" id="IPR001736">
    <property type="entry name" value="PLipase_D/transphosphatidylase"/>
</dbReference>
<evidence type="ECO:0000313" key="2">
    <source>
        <dbReference type="EMBL" id="MBD2150424.1"/>
    </source>
</evidence>
<dbReference type="GO" id="GO:0032049">
    <property type="term" value="P:cardiolipin biosynthetic process"/>
    <property type="evidence" value="ECO:0007669"/>
    <property type="project" value="UniProtKB-ARBA"/>
</dbReference>
<comment type="caution">
    <text evidence="2">The sequence shown here is derived from an EMBL/GenBank/DDBJ whole genome shotgun (WGS) entry which is preliminary data.</text>
</comment>
<dbReference type="GO" id="GO:0030572">
    <property type="term" value="F:phosphatidyltransferase activity"/>
    <property type="evidence" value="ECO:0007669"/>
    <property type="project" value="UniProtKB-ARBA"/>
</dbReference>
<dbReference type="Gene3D" id="3.30.870.10">
    <property type="entry name" value="Endonuclease Chain A"/>
    <property type="match status" value="1"/>
</dbReference>
<dbReference type="AlphaFoldDB" id="A0A926Z7W5"/>
<proteinExistence type="predicted"/>
<reference evidence="2" key="2">
    <citation type="submission" date="2020-08" db="EMBL/GenBank/DDBJ databases">
        <authorList>
            <person name="Chen M."/>
            <person name="Teng W."/>
            <person name="Zhao L."/>
            <person name="Hu C."/>
            <person name="Zhou Y."/>
            <person name="Han B."/>
            <person name="Song L."/>
            <person name="Shu W."/>
        </authorList>
    </citation>
    <scope>NUCLEOTIDE SEQUENCE</scope>
    <source>
        <strain evidence="2">FACHB-1277</strain>
    </source>
</reference>
<sequence length="266" mass="29669">MTSVLRQLSLPNLISLANAIADSRFALPLTNMALIGHVPDTLANAINSEVNQLLMSGFTSSQIAYTLRLLAEERAESQKLRDRVDLVWTGQEFVGSTSRDTHIVVQELFAAAKHSVLISSYALDKSPSTRALFQTLAQQMSTFPDLQVQIFVNVHRLYQDKTPDSVLLRQLAESFRKEIWTGKKMPELFHDPRSLSMEINKKACLHAKCVVVDQEKVLVTSANFTEAAHERNIEAGIFVTDTAIAHAIINQFHTLTKRGILCQIAL</sequence>
<reference evidence="2" key="1">
    <citation type="journal article" date="2015" name="ISME J.">
        <title>Draft Genome Sequence of Streptomyces incarnatus NRRL8089, which Produces the Nucleoside Antibiotic Sinefungin.</title>
        <authorList>
            <person name="Oshima K."/>
            <person name="Hattori M."/>
            <person name="Shimizu H."/>
            <person name="Fukuda K."/>
            <person name="Nemoto M."/>
            <person name="Inagaki K."/>
            <person name="Tamura T."/>
        </authorList>
    </citation>
    <scope>NUCLEOTIDE SEQUENCE</scope>
    <source>
        <strain evidence="2">FACHB-1277</strain>
    </source>
</reference>
<evidence type="ECO:0000313" key="3">
    <source>
        <dbReference type="Proteomes" id="UP000631421"/>
    </source>
</evidence>
<dbReference type="InterPro" id="IPR025202">
    <property type="entry name" value="PLD-like_dom"/>
</dbReference>
<name>A0A926Z7W5_9CYAN</name>
<keyword evidence="3" id="KW-1185">Reference proteome</keyword>
<dbReference type="Pfam" id="PF13091">
    <property type="entry name" value="PLDc_2"/>
    <property type="match status" value="1"/>
</dbReference>
<feature type="domain" description="PLD phosphodiesterase" evidence="1">
    <location>
        <begin position="201"/>
        <end position="228"/>
    </location>
</feature>
<dbReference type="NCBIfam" id="NF038319">
    <property type="entry name" value="DISARM_DrmC_I"/>
    <property type="match status" value="1"/>
</dbReference>
<dbReference type="SUPFAM" id="SSF56024">
    <property type="entry name" value="Phospholipase D/nuclease"/>
    <property type="match status" value="1"/>
</dbReference>
<gene>
    <name evidence="2" type="ORF">H6F44_09875</name>
</gene>
<dbReference type="InterPro" id="IPR047955">
    <property type="entry name" value="DrmC-like"/>
</dbReference>
<dbReference type="RefSeq" id="WP_190350789.1">
    <property type="nucleotide sequence ID" value="NZ_JACJPY010000025.1"/>
</dbReference>
<organism evidence="2 3">
    <name type="scientific">Pseudanabaena cinerea FACHB-1277</name>
    <dbReference type="NCBI Taxonomy" id="2949581"/>
    <lineage>
        <taxon>Bacteria</taxon>
        <taxon>Bacillati</taxon>
        <taxon>Cyanobacteriota</taxon>
        <taxon>Cyanophyceae</taxon>
        <taxon>Pseudanabaenales</taxon>
        <taxon>Pseudanabaenaceae</taxon>
        <taxon>Pseudanabaena</taxon>
        <taxon>Pseudanabaena cinerea</taxon>
    </lineage>
</organism>
<dbReference type="EMBL" id="JACJPY010000025">
    <property type="protein sequence ID" value="MBD2150424.1"/>
    <property type="molecule type" value="Genomic_DNA"/>
</dbReference>
<evidence type="ECO:0000259" key="1">
    <source>
        <dbReference type="PROSITE" id="PS50035"/>
    </source>
</evidence>
<dbReference type="Proteomes" id="UP000631421">
    <property type="component" value="Unassembled WGS sequence"/>
</dbReference>
<dbReference type="PROSITE" id="PS50035">
    <property type="entry name" value="PLD"/>
    <property type="match status" value="1"/>
</dbReference>
<protein>
    <submittedName>
        <fullName evidence="2">Phospholipase</fullName>
    </submittedName>
</protein>
<dbReference type="PANTHER" id="PTHR21248:SF22">
    <property type="entry name" value="PHOSPHOLIPASE D"/>
    <property type="match status" value="1"/>
</dbReference>
<accession>A0A926Z7W5</accession>